<evidence type="ECO:0000313" key="2">
    <source>
        <dbReference type="Proteomes" id="UP000320533"/>
    </source>
</evidence>
<dbReference type="GO" id="GO:0009055">
    <property type="term" value="F:electron transfer activity"/>
    <property type="evidence" value="ECO:0007669"/>
    <property type="project" value="InterPro"/>
</dbReference>
<gene>
    <name evidence="1" type="ORF">Bun01g_16480</name>
</gene>
<proteinExistence type="predicted"/>
<dbReference type="GO" id="GO:0020037">
    <property type="term" value="F:heme binding"/>
    <property type="evidence" value="ECO:0007669"/>
    <property type="project" value="InterPro"/>
</dbReference>
<dbReference type="InterPro" id="IPR036909">
    <property type="entry name" value="Cyt_c-like_dom_sf"/>
</dbReference>
<dbReference type="AlphaFoldDB" id="A0A139KEW4"/>
<dbReference type="EMBL" id="AP019724">
    <property type="protein sequence ID" value="BBK87278.1"/>
    <property type="molecule type" value="Genomic_DNA"/>
</dbReference>
<evidence type="ECO:0000313" key="1">
    <source>
        <dbReference type="EMBL" id="BBK87278.1"/>
    </source>
</evidence>
<dbReference type="SUPFAM" id="SSF46626">
    <property type="entry name" value="Cytochrome c"/>
    <property type="match status" value="1"/>
</dbReference>
<protein>
    <recommendedName>
        <fullName evidence="3">Cytochrome c domain-containing protein</fullName>
    </recommendedName>
</protein>
<name>A0A139KEW4_BACUN</name>
<organism evidence="1 2">
    <name type="scientific">Bacteroides uniformis</name>
    <dbReference type="NCBI Taxonomy" id="820"/>
    <lineage>
        <taxon>Bacteria</taxon>
        <taxon>Pseudomonadati</taxon>
        <taxon>Bacteroidota</taxon>
        <taxon>Bacteroidia</taxon>
        <taxon>Bacteroidales</taxon>
        <taxon>Bacteroidaceae</taxon>
        <taxon>Bacteroides</taxon>
    </lineage>
</organism>
<evidence type="ECO:0008006" key="3">
    <source>
        <dbReference type="Google" id="ProtNLM"/>
    </source>
</evidence>
<reference evidence="1 2" key="1">
    <citation type="submission" date="2019-06" db="EMBL/GenBank/DDBJ databases">
        <title>Complete genome sequence of Bacteroides uniformis NBRC 113350.</title>
        <authorList>
            <person name="Miura T."/>
            <person name="Furukawa M."/>
            <person name="Shimamura M."/>
            <person name="Ohyama Y."/>
            <person name="Yamazoe A."/>
            <person name="Kawasaki H."/>
        </authorList>
    </citation>
    <scope>NUCLEOTIDE SEQUENCE [LARGE SCALE GENOMIC DNA]</scope>
    <source>
        <strain evidence="1 2">NBRC 113350</strain>
    </source>
</reference>
<sequence>MKSGKDSSMKKYILFFFLPVLLIGLHACDEGRIYENAVVATGEGRTVKMTGRISGVDKWSGDYSVVVAGFDDESDYAIVSKVVPASESDNDEIQLTMSGITDEVTTVELCVINKLRKRIVSLVAMECTEIADTILMDAGTVDASMYNAIQQKIFNATCTACHGLSTTPGGGLNLLEGHSHADLVNRASTTVDGKMRVMPGNASESVLHLILGTDISSDWRIDHSQMITSSDMQSLIGNWIDDGAQP</sequence>
<dbReference type="Proteomes" id="UP000320533">
    <property type="component" value="Chromosome"/>
</dbReference>
<dbReference type="KEGG" id="bun:Bun01g_16480"/>
<accession>A0A139KEW4</accession>
<dbReference type="STRING" id="820.ERS852554_03305"/>